<evidence type="ECO:0000313" key="2">
    <source>
        <dbReference type="EMBL" id="MDQ0233462.1"/>
    </source>
</evidence>
<feature type="transmembrane region" description="Helical" evidence="1">
    <location>
        <begin position="96"/>
        <end position="115"/>
    </location>
</feature>
<feature type="transmembrane region" description="Helical" evidence="1">
    <location>
        <begin position="9"/>
        <end position="27"/>
    </location>
</feature>
<dbReference type="Proteomes" id="UP001234495">
    <property type="component" value="Unassembled WGS sequence"/>
</dbReference>
<dbReference type="RefSeq" id="WP_307346840.1">
    <property type="nucleotide sequence ID" value="NZ_JAUSUD010000041.1"/>
</dbReference>
<evidence type="ECO:0000313" key="3">
    <source>
        <dbReference type="Proteomes" id="UP001234495"/>
    </source>
</evidence>
<proteinExistence type="predicted"/>
<keyword evidence="3" id="KW-1185">Reference proteome</keyword>
<comment type="caution">
    <text evidence="2">The sequence shown here is derived from an EMBL/GenBank/DDBJ whole genome shotgun (WGS) entry which is preliminary data.</text>
</comment>
<organism evidence="2 3">
    <name type="scientific">Metabacillus malikii</name>
    <dbReference type="NCBI Taxonomy" id="1504265"/>
    <lineage>
        <taxon>Bacteria</taxon>
        <taxon>Bacillati</taxon>
        <taxon>Bacillota</taxon>
        <taxon>Bacilli</taxon>
        <taxon>Bacillales</taxon>
        <taxon>Bacillaceae</taxon>
        <taxon>Metabacillus</taxon>
    </lineage>
</organism>
<accession>A0ABT9ZMH7</accession>
<name>A0ABT9ZMH7_9BACI</name>
<keyword evidence="1" id="KW-0472">Membrane</keyword>
<feature type="transmembrane region" description="Helical" evidence="1">
    <location>
        <begin position="71"/>
        <end position="90"/>
    </location>
</feature>
<feature type="transmembrane region" description="Helical" evidence="1">
    <location>
        <begin position="33"/>
        <end position="50"/>
    </location>
</feature>
<keyword evidence="1" id="KW-1133">Transmembrane helix</keyword>
<evidence type="ECO:0000256" key="1">
    <source>
        <dbReference type="SAM" id="Phobius"/>
    </source>
</evidence>
<gene>
    <name evidence="2" type="ORF">J2S19_004809</name>
</gene>
<feature type="transmembrane region" description="Helical" evidence="1">
    <location>
        <begin position="131"/>
        <end position="149"/>
    </location>
</feature>
<keyword evidence="1" id="KW-0812">Transmembrane</keyword>
<reference evidence="2 3" key="1">
    <citation type="submission" date="2023-07" db="EMBL/GenBank/DDBJ databases">
        <title>Genomic Encyclopedia of Type Strains, Phase IV (KMG-IV): sequencing the most valuable type-strain genomes for metagenomic binning, comparative biology and taxonomic classification.</title>
        <authorList>
            <person name="Goeker M."/>
        </authorList>
    </citation>
    <scope>NUCLEOTIDE SEQUENCE [LARGE SCALE GENOMIC DNA]</scope>
    <source>
        <strain evidence="2 3">DSM 29005</strain>
    </source>
</reference>
<protein>
    <submittedName>
        <fullName evidence="2">Uncharacterized protein</fullName>
    </submittedName>
</protein>
<sequence>MKLSTRRILFKIALVVLPWLSVIFLGRNNIRRYSFAGFVIIIFEIINHKIGQKKKWWTFYGRKNNFLINELPFSIGPYMPLSMWILKFTYGNFKKFLLANVLFDGVFAFVIMDLLKKIKIIRLNKLNKLQFFVYIFYKAFILYGAQWFAENRRYYFRLLR</sequence>
<dbReference type="EMBL" id="JAUSUD010000041">
    <property type="protein sequence ID" value="MDQ0233462.1"/>
    <property type="molecule type" value="Genomic_DNA"/>
</dbReference>